<feature type="chain" id="PRO_5001906027" description="DUF4426 domain-containing protein" evidence="1">
    <location>
        <begin position="23"/>
        <end position="145"/>
    </location>
</feature>
<feature type="signal peptide" evidence="1">
    <location>
        <begin position="1"/>
        <end position="22"/>
    </location>
</feature>
<feature type="domain" description="DUF4426" evidence="2">
    <location>
        <begin position="27"/>
        <end position="145"/>
    </location>
</feature>
<evidence type="ECO:0000313" key="3">
    <source>
        <dbReference type="EMBL" id="KFZ39257.1"/>
    </source>
</evidence>
<organism evidence="3 4">
    <name type="scientific">Shewanella mangrovi</name>
    <dbReference type="NCBI Taxonomy" id="1515746"/>
    <lineage>
        <taxon>Bacteria</taxon>
        <taxon>Pseudomonadati</taxon>
        <taxon>Pseudomonadota</taxon>
        <taxon>Gammaproteobacteria</taxon>
        <taxon>Alteromonadales</taxon>
        <taxon>Shewanellaceae</taxon>
        <taxon>Shewanella</taxon>
    </lineage>
</organism>
<dbReference type="eggNOG" id="ENOG503303T">
    <property type="taxonomic scope" value="Bacteria"/>
</dbReference>
<dbReference type="Gene3D" id="2.60.40.3340">
    <property type="entry name" value="Domain of unknown function DUF4426"/>
    <property type="match status" value="1"/>
</dbReference>
<proteinExistence type="predicted"/>
<dbReference type="RefSeq" id="WP_037439273.1">
    <property type="nucleotide sequence ID" value="NZ_JPEO01000001.1"/>
</dbReference>
<dbReference type="InterPro" id="IPR025218">
    <property type="entry name" value="DUF4426"/>
</dbReference>
<comment type="caution">
    <text evidence="3">The sequence shown here is derived from an EMBL/GenBank/DDBJ whole genome shotgun (WGS) entry which is preliminary data.</text>
</comment>
<evidence type="ECO:0000256" key="1">
    <source>
        <dbReference type="SAM" id="SignalP"/>
    </source>
</evidence>
<accession>A0A094JJ97</accession>
<dbReference type="OrthoDB" id="8563353at2"/>
<keyword evidence="1" id="KW-0732">Signal</keyword>
<dbReference type="Pfam" id="PF14467">
    <property type="entry name" value="DUF4426"/>
    <property type="match status" value="1"/>
</dbReference>
<gene>
    <name evidence="3" type="ORF">HR45_02395</name>
</gene>
<dbReference type="EMBL" id="JPEO01000001">
    <property type="protein sequence ID" value="KFZ39257.1"/>
    <property type="molecule type" value="Genomic_DNA"/>
</dbReference>
<sequence length="145" mass="16692">MSRSCITALLLWLTALALPAYAEQKLQVGHYDIHYTALPSTFISPAVAQTYGIQRSRYLALVNIVVIDQLKPNNGYTQVEISGIATNLLEARFKLKFREIREGQSIYYLAQLPYRDTEEIHFHLAIKHQDDLNTKLNFSQQFFND</sequence>
<dbReference type="STRING" id="1515746.HR45_02395"/>
<evidence type="ECO:0000259" key="2">
    <source>
        <dbReference type="Pfam" id="PF14467"/>
    </source>
</evidence>
<name>A0A094JJ97_9GAMM</name>
<dbReference type="Proteomes" id="UP000029264">
    <property type="component" value="Unassembled WGS sequence"/>
</dbReference>
<dbReference type="AlphaFoldDB" id="A0A094JJ97"/>
<reference evidence="3 4" key="1">
    <citation type="submission" date="2014-06" db="EMBL/GenBank/DDBJ databases">
        <title>Shewanella sp. YQH10.</title>
        <authorList>
            <person name="Liu Y."/>
            <person name="Zeng R."/>
        </authorList>
    </citation>
    <scope>NUCLEOTIDE SEQUENCE [LARGE SCALE GENOMIC DNA]</scope>
    <source>
        <strain evidence="3 4">YQH10</strain>
    </source>
</reference>
<evidence type="ECO:0000313" key="4">
    <source>
        <dbReference type="Proteomes" id="UP000029264"/>
    </source>
</evidence>
<protein>
    <recommendedName>
        <fullName evidence="2">DUF4426 domain-containing protein</fullName>
    </recommendedName>
</protein>
<keyword evidence="4" id="KW-1185">Reference proteome</keyword>